<dbReference type="OrthoDB" id="1696097at2759"/>
<evidence type="ECO:0000256" key="1">
    <source>
        <dbReference type="ARBA" id="ARBA00004477"/>
    </source>
</evidence>
<dbReference type="PANTHER" id="PTHR12174:SF23">
    <property type="entry name" value="MINOR HISTOCOMPATIBILITY ANTIGEN H13"/>
    <property type="match status" value="1"/>
</dbReference>
<dbReference type="GO" id="GO:0033619">
    <property type="term" value="P:membrane protein proteolysis"/>
    <property type="evidence" value="ECO:0007669"/>
    <property type="project" value="TreeGrafter"/>
</dbReference>
<accession>A0A068UQL9</accession>
<gene>
    <name evidence="5" type="ORF">GSCOC_T00031739001</name>
</gene>
<comment type="subcellular location">
    <subcellularLocation>
        <location evidence="1">Endoplasmic reticulum membrane</location>
        <topology evidence="1">Multi-pass membrane protein</topology>
    </subcellularLocation>
</comment>
<dbReference type="PhylomeDB" id="A0A068UQL9"/>
<protein>
    <submittedName>
        <fullName evidence="5">Uncharacterized protein</fullName>
    </submittedName>
</protein>
<proteinExistence type="predicted"/>
<evidence type="ECO:0000256" key="4">
    <source>
        <dbReference type="SAM" id="Phobius"/>
    </source>
</evidence>
<dbReference type="Pfam" id="PF04258">
    <property type="entry name" value="Peptidase_A22B"/>
    <property type="match status" value="1"/>
</dbReference>
<keyword evidence="4" id="KW-0472">Membrane</keyword>
<keyword evidence="4" id="KW-1133">Transmembrane helix</keyword>
<evidence type="ECO:0000256" key="2">
    <source>
        <dbReference type="ARBA" id="ARBA00022670"/>
    </source>
</evidence>
<dbReference type="Proteomes" id="UP000295252">
    <property type="component" value="Chromosome V"/>
</dbReference>
<keyword evidence="2" id="KW-0645">Protease</keyword>
<dbReference type="AlphaFoldDB" id="A0A068UQL9"/>
<dbReference type="EMBL" id="HG739132">
    <property type="protein sequence ID" value="CDP10840.1"/>
    <property type="molecule type" value="Genomic_DNA"/>
</dbReference>
<keyword evidence="3" id="KW-0256">Endoplasmic reticulum</keyword>
<dbReference type="InParanoid" id="A0A068UQL9"/>
<dbReference type="GO" id="GO:0006465">
    <property type="term" value="P:signal peptide processing"/>
    <property type="evidence" value="ECO:0007669"/>
    <property type="project" value="TreeGrafter"/>
</dbReference>
<evidence type="ECO:0000313" key="5">
    <source>
        <dbReference type="EMBL" id="CDP10840.1"/>
    </source>
</evidence>
<dbReference type="GO" id="GO:0042500">
    <property type="term" value="F:aspartic endopeptidase activity, intramembrane cleaving"/>
    <property type="evidence" value="ECO:0007669"/>
    <property type="project" value="InterPro"/>
</dbReference>
<dbReference type="PANTHER" id="PTHR12174">
    <property type="entry name" value="SIGNAL PEPTIDE PEPTIDASE"/>
    <property type="match status" value="1"/>
</dbReference>
<organism evidence="5 6">
    <name type="scientific">Coffea canephora</name>
    <name type="common">Robusta coffee</name>
    <dbReference type="NCBI Taxonomy" id="49390"/>
    <lineage>
        <taxon>Eukaryota</taxon>
        <taxon>Viridiplantae</taxon>
        <taxon>Streptophyta</taxon>
        <taxon>Embryophyta</taxon>
        <taxon>Tracheophyta</taxon>
        <taxon>Spermatophyta</taxon>
        <taxon>Magnoliopsida</taxon>
        <taxon>eudicotyledons</taxon>
        <taxon>Gunneridae</taxon>
        <taxon>Pentapetalae</taxon>
        <taxon>asterids</taxon>
        <taxon>lamiids</taxon>
        <taxon>Gentianales</taxon>
        <taxon>Rubiaceae</taxon>
        <taxon>Ixoroideae</taxon>
        <taxon>Gardenieae complex</taxon>
        <taxon>Bertiereae - Coffeeae clade</taxon>
        <taxon>Coffeeae</taxon>
        <taxon>Coffea</taxon>
    </lineage>
</organism>
<reference evidence="6" key="1">
    <citation type="journal article" date="2014" name="Science">
        <title>The coffee genome provides insight into the convergent evolution of caffeine biosynthesis.</title>
        <authorList>
            <person name="Denoeud F."/>
            <person name="Carretero-Paulet L."/>
            <person name="Dereeper A."/>
            <person name="Droc G."/>
            <person name="Guyot R."/>
            <person name="Pietrella M."/>
            <person name="Zheng C."/>
            <person name="Alberti A."/>
            <person name="Anthony F."/>
            <person name="Aprea G."/>
            <person name="Aury J.M."/>
            <person name="Bento P."/>
            <person name="Bernard M."/>
            <person name="Bocs S."/>
            <person name="Campa C."/>
            <person name="Cenci A."/>
            <person name="Combes M.C."/>
            <person name="Crouzillat D."/>
            <person name="Da Silva C."/>
            <person name="Daddiego L."/>
            <person name="De Bellis F."/>
            <person name="Dussert S."/>
            <person name="Garsmeur O."/>
            <person name="Gayraud T."/>
            <person name="Guignon V."/>
            <person name="Jahn K."/>
            <person name="Jamilloux V."/>
            <person name="Joet T."/>
            <person name="Labadie K."/>
            <person name="Lan T."/>
            <person name="Leclercq J."/>
            <person name="Lepelley M."/>
            <person name="Leroy T."/>
            <person name="Li L.T."/>
            <person name="Librado P."/>
            <person name="Lopez L."/>
            <person name="Munoz A."/>
            <person name="Noel B."/>
            <person name="Pallavicini A."/>
            <person name="Perrotta G."/>
            <person name="Poncet V."/>
            <person name="Pot D."/>
            <person name="Priyono X."/>
            <person name="Rigoreau M."/>
            <person name="Rouard M."/>
            <person name="Rozas J."/>
            <person name="Tranchant-Dubreuil C."/>
            <person name="VanBuren R."/>
            <person name="Zhang Q."/>
            <person name="Andrade A.C."/>
            <person name="Argout X."/>
            <person name="Bertrand B."/>
            <person name="de Kochko A."/>
            <person name="Graziosi G."/>
            <person name="Henry R.J."/>
            <person name="Jayarama X."/>
            <person name="Ming R."/>
            <person name="Nagai C."/>
            <person name="Rounsley S."/>
            <person name="Sankoff D."/>
            <person name="Giuliano G."/>
            <person name="Albert V.A."/>
            <person name="Wincker P."/>
            <person name="Lashermes P."/>
        </authorList>
    </citation>
    <scope>NUCLEOTIDE SEQUENCE [LARGE SCALE GENOMIC DNA]</scope>
    <source>
        <strain evidence="6">cv. DH200-94</strain>
    </source>
</reference>
<keyword evidence="2" id="KW-0378">Hydrolase</keyword>
<sequence length="146" mass="16630">MNILYHIRNKKVGLFVYDIFWIFFTPKMVSVAKSFDASIKISFLFPTADSAPPFSMLGLRDTVFPGLLALHFDVSQGKQNQYFKSAFVGYSVGLILDNKCHELVSSFCALVYCTGCHQIFGCVRRLEWGSKTSKSFVIMNLFYNCF</sequence>
<dbReference type="GO" id="GO:0098554">
    <property type="term" value="C:cytoplasmic side of endoplasmic reticulum membrane"/>
    <property type="evidence" value="ECO:0007669"/>
    <property type="project" value="TreeGrafter"/>
</dbReference>
<dbReference type="InterPro" id="IPR007369">
    <property type="entry name" value="Peptidase_A22B_SPP"/>
</dbReference>
<feature type="transmembrane region" description="Helical" evidence="4">
    <location>
        <begin position="12"/>
        <end position="32"/>
    </location>
</feature>
<dbReference type="Gramene" id="CDP10840">
    <property type="protein sequence ID" value="CDP10840"/>
    <property type="gene ID" value="GSCOC_T00031739001"/>
</dbReference>
<dbReference type="GO" id="GO:0098553">
    <property type="term" value="C:lumenal side of endoplasmic reticulum membrane"/>
    <property type="evidence" value="ECO:0007669"/>
    <property type="project" value="TreeGrafter"/>
</dbReference>
<evidence type="ECO:0000313" key="6">
    <source>
        <dbReference type="Proteomes" id="UP000295252"/>
    </source>
</evidence>
<evidence type="ECO:0000256" key="3">
    <source>
        <dbReference type="ARBA" id="ARBA00022824"/>
    </source>
</evidence>
<keyword evidence="6" id="KW-1185">Reference proteome</keyword>
<name>A0A068UQL9_COFCA</name>
<dbReference type="MEROPS" id="A22.A15"/>
<keyword evidence="4" id="KW-0812">Transmembrane</keyword>